<comment type="similarity">
    <text evidence="1">Belongs to the 'GDSL' lipolytic enzyme family.</text>
</comment>
<keyword evidence="4" id="KW-0732">Signal</keyword>
<evidence type="ECO:0000313" key="6">
    <source>
        <dbReference type="Proteomes" id="UP000017836"/>
    </source>
</evidence>
<gene>
    <name evidence="5" type="ORF">AMTR_s00001p00270860</name>
</gene>
<dbReference type="SUPFAM" id="SSF52266">
    <property type="entry name" value="SGNH hydrolase"/>
    <property type="match status" value="1"/>
</dbReference>
<dbReference type="OMA" id="MFAFLQQ"/>
<keyword evidence="6" id="KW-1185">Reference proteome</keyword>
<dbReference type="Gramene" id="ERM96594">
    <property type="protein sequence ID" value="ERM96594"/>
    <property type="gene ID" value="AMTR_s00001p00270860"/>
</dbReference>
<evidence type="ECO:0000256" key="1">
    <source>
        <dbReference type="ARBA" id="ARBA00008668"/>
    </source>
</evidence>
<feature type="signal peptide" evidence="4">
    <location>
        <begin position="1"/>
        <end position="23"/>
    </location>
</feature>
<evidence type="ECO:0000256" key="2">
    <source>
        <dbReference type="ARBA" id="ARBA00022801"/>
    </source>
</evidence>
<dbReference type="InterPro" id="IPR036514">
    <property type="entry name" value="SGNH_hydro_sf"/>
</dbReference>
<accession>W1NMS4</accession>
<dbReference type="OrthoDB" id="1600564at2759"/>
<dbReference type="Gene3D" id="3.40.50.1110">
    <property type="entry name" value="SGNH hydrolase"/>
    <property type="match status" value="1"/>
</dbReference>
<reference evidence="6" key="1">
    <citation type="journal article" date="2013" name="Science">
        <title>The Amborella genome and the evolution of flowering plants.</title>
        <authorList>
            <consortium name="Amborella Genome Project"/>
        </authorList>
    </citation>
    <scope>NUCLEOTIDE SEQUENCE [LARGE SCALE GENOMIC DNA]</scope>
</reference>
<dbReference type="GO" id="GO:0016042">
    <property type="term" value="P:lipid catabolic process"/>
    <property type="evidence" value="ECO:0007669"/>
    <property type="project" value="UniProtKB-KW"/>
</dbReference>
<keyword evidence="3" id="KW-0442">Lipid degradation</keyword>
<evidence type="ECO:0008006" key="7">
    <source>
        <dbReference type="Google" id="ProtNLM"/>
    </source>
</evidence>
<dbReference type="InterPro" id="IPR051058">
    <property type="entry name" value="GDSL_Est/Lipase"/>
</dbReference>
<dbReference type="Proteomes" id="UP000017836">
    <property type="component" value="Unassembled WGS sequence"/>
</dbReference>
<dbReference type="PANTHER" id="PTHR45648:SF180">
    <property type="entry name" value="OS04G0561800 PROTEIN"/>
    <property type="match status" value="1"/>
</dbReference>
<dbReference type="eggNOG" id="ENOG502SIHX">
    <property type="taxonomic scope" value="Eukaryota"/>
</dbReference>
<evidence type="ECO:0000256" key="4">
    <source>
        <dbReference type="SAM" id="SignalP"/>
    </source>
</evidence>
<dbReference type="Pfam" id="PF00657">
    <property type="entry name" value="Lipase_GDSL"/>
    <property type="match status" value="1"/>
</dbReference>
<keyword evidence="2" id="KW-0378">Hydrolase</keyword>
<dbReference type="GO" id="GO:0016788">
    <property type="term" value="F:hydrolase activity, acting on ester bonds"/>
    <property type="evidence" value="ECO:0007669"/>
    <property type="project" value="InterPro"/>
</dbReference>
<dbReference type="InterPro" id="IPR001087">
    <property type="entry name" value="GDSL"/>
</dbReference>
<protein>
    <recommendedName>
        <fullName evidence="7">SGNH hydrolase-type esterase domain-containing protein</fullName>
    </recommendedName>
</protein>
<sequence>MAAYWSGPLLVLGLLILQSPSWAVQGDDAPPPVFFFGDSILDVGNNNYLDTQAKVNVTPYGIDFPGGRPTGRFTNGLNIADFLAMEVGLKRSPPAFLSLVGRDFHKRVFQGVNFASGGSGILEKTGSIFGQNLPLSLQIFQFTTVYNNCTIRVGEAQAQAMLANSLFFISTGSNDIMQNFNPSNPPTSDQKDELVATLASTYKAHLQELYNIGARKFAILGLSKIGCIPSQRWQNETGGCMEELNDVALRFDNVMENVMCQLSSELSGMKYSFYVGFDVFLDGFAEMEIACCGSGKFNGEAPCSPKASSLCAERRDYYYWDAYHPTQTTARMVVDVMYNGSPQYVVPINFKQLWMS</sequence>
<dbReference type="PANTHER" id="PTHR45648">
    <property type="entry name" value="GDSL LIPASE/ACYLHYDROLASE FAMILY PROTEIN (AFU_ORTHOLOGUE AFUA_4G14700)"/>
    <property type="match status" value="1"/>
</dbReference>
<feature type="chain" id="PRO_5004806721" description="SGNH hydrolase-type esterase domain-containing protein" evidence="4">
    <location>
        <begin position="24"/>
        <end position="356"/>
    </location>
</feature>
<proteinExistence type="inferred from homology"/>
<dbReference type="HOGENOM" id="CLU_015101_0_2_1"/>
<dbReference type="InterPro" id="IPR035669">
    <property type="entry name" value="SGNH_plant_lipase-like"/>
</dbReference>
<keyword evidence="3" id="KW-0443">Lipid metabolism</keyword>
<dbReference type="KEGG" id="atr:18424529"/>
<name>W1NMS4_AMBTC</name>
<evidence type="ECO:0000313" key="5">
    <source>
        <dbReference type="EMBL" id="ERM96594.1"/>
    </source>
</evidence>
<organism evidence="5 6">
    <name type="scientific">Amborella trichopoda</name>
    <dbReference type="NCBI Taxonomy" id="13333"/>
    <lineage>
        <taxon>Eukaryota</taxon>
        <taxon>Viridiplantae</taxon>
        <taxon>Streptophyta</taxon>
        <taxon>Embryophyta</taxon>
        <taxon>Tracheophyta</taxon>
        <taxon>Spermatophyta</taxon>
        <taxon>Magnoliopsida</taxon>
        <taxon>Amborellales</taxon>
        <taxon>Amborellaceae</taxon>
        <taxon>Amborella</taxon>
    </lineage>
</organism>
<evidence type="ECO:0000256" key="3">
    <source>
        <dbReference type="ARBA" id="ARBA00022963"/>
    </source>
</evidence>
<dbReference type="CDD" id="cd01837">
    <property type="entry name" value="SGNH_plant_lipase_like"/>
    <property type="match status" value="1"/>
</dbReference>
<dbReference type="STRING" id="13333.W1NMS4"/>
<dbReference type="AlphaFoldDB" id="W1NMS4"/>
<dbReference type="EMBL" id="KI397142">
    <property type="protein sequence ID" value="ERM96594.1"/>
    <property type="molecule type" value="Genomic_DNA"/>
</dbReference>